<evidence type="ECO:0000313" key="1">
    <source>
        <dbReference type="EMBL" id="KAJ9113213.1"/>
    </source>
</evidence>
<proteinExistence type="predicted"/>
<gene>
    <name evidence="1" type="ORF">QFC22_006052</name>
</gene>
<dbReference type="EMBL" id="JASBWU010000022">
    <property type="protein sequence ID" value="KAJ9113213.1"/>
    <property type="molecule type" value="Genomic_DNA"/>
</dbReference>
<sequence length="330" mass="34966">MVAFNPTALAVFTALIAYTRASPITPSTFGKRNNQPPAAGVTIRPTNNGTACLGVSELSNGALVSAQSCTQGTGFYNEWIVAPGDNEVVRLSGLPDGSGDWCLDAGLDFTSGNDNDLKIWQCFPGLPQQRWWYTDGKCLGLSSNIFTRADLSSLTITDQHLAVTDGNACVTNYRGNSAVFTEGCFSPGGGDHGGGNPFIQTFNLVEAGPTPPPPTTGTTIRPTNNGTACLGVSDLSNGALLSAQSCTQGTGFYNRWDLAPGDNEVVRLSGLPDGSGDWCLDAGLDFTSGNDNDLKIWQCYPGLPQQRWWYTDGKCLGLTSNILTRADLSW</sequence>
<organism evidence="1 2">
    <name type="scientific">Naganishia vaughanmartiniae</name>
    <dbReference type="NCBI Taxonomy" id="1424756"/>
    <lineage>
        <taxon>Eukaryota</taxon>
        <taxon>Fungi</taxon>
        <taxon>Dikarya</taxon>
        <taxon>Basidiomycota</taxon>
        <taxon>Agaricomycotina</taxon>
        <taxon>Tremellomycetes</taxon>
        <taxon>Filobasidiales</taxon>
        <taxon>Filobasidiaceae</taxon>
        <taxon>Naganishia</taxon>
    </lineage>
</organism>
<keyword evidence="2" id="KW-1185">Reference proteome</keyword>
<accession>A0ACC2WN90</accession>
<evidence type="ECO:0000313" key="2">
    <source>
        <dbReference type="Proteomes" id="UP001243375"/>
    </source>
</evidence>
<dbReference type="Proteomes" id="UP001243375">
    <property type="component" value="Unassembled WGS sequence"/>
</dbReference>
<reference evidence="1" key="1">
    <citation type="submission" date="2023-04" db="EMBL/GenBank/DDBJ databases">
        <title>Draft Genome sequencing of Naganishia species isolated from polar environments using Oxford Nanopore Technology.</title>
        <authorList>
            <person name="Leo P."/>
            <person name="Venkateswaran K."/>
        </authorList>
    </citation>
    <scope>NUCLEOTIDE SEQUENCE</scope>
    <source>
        <strain evidence="1">MNA-CCFEE 5425</strain>
    </source>
</reference>
<comment type="caution">
    <text evidence="1">The sequence shown here is derived from an EMBL/GenBank/DDBJ whole genome shotgun (WGS) entry which is preliminary data.</text>
</comment>
<name>A0ACC2WN90_9TREE</name>
<protein>
    <submittedName>
        <fullName evidence="1">Uncharacterized protein</fullName>
    </submittedName>
</protein>